<keyword evidence="6" id="KW-0539">Nucleus</keyword>
<dbReference type="Proteomes" id="UP000193986">
    <property type="component" value="Unassembled WGS sequence"/>
</dbReference>
<dbReference type="InParanoid" id="A0A1Y2AQM0"/>
<evidence type="ECO:0000256" key="7">
    <source>
        <dbReference type="SAM" id="MobiDB-lite"/>
    </source>
</evidence>
<dbReference type="SUPFAM" id="SSF57701">
    <property type="entry name" value="Zn2/Cys6 DNA-binding domain"/>
    <property type="match status" value="1"/>
</dbReference>
<protein>
    <recommendedName>
        <fullName evidence="8">Zn(2)-C6 fungal-type domain-containing protein</fullName>
    </recommendedName>
</protein>
<reference evidence="9 10" key="1">
    <citation type="submission" date="2016-07" db="EMBL/GenBank/DDBJ databases">
        <title>Pervasive Adenine N6-methylation of Active Genes in Fungi.</title>
        <authorList>
            <consortium name="DOE Joint Genome Institute"/>
            <person name="Mondo S.J."/>
            <person name="Dannebaum R.O."/>
            <person name="Kuo R.C."/>
            <person name="Labutti K."/>
            <person name="Haridas S."/>
            <person name="Kuo A."/>
            <person name="Salamov A."/>
            <person name="Ahrendt S.R."/>
            <person name="Lipzen A."/>
            <person name="Sullivan W."/>
            <person name="Andreopoulos W.B."/>
            <person name="Clum A."/>
            <person name="Lindquist E."/>
            <person name="Daum C."/>
            <person name="Ramamoorthy G.K."/>
            <person name="Gryganskyi A."/>
            <person name="Culley D."/>
            <person name="Magnuson J.K."/>
            <person name="James T.Y."/>
            <person name="O'Malley M.A."/>
            <person name="Stajich J.E."/>
            <person name="Spatafora J.W."/>
            <person name="Visel A."/>
            <person name="Grigoriev I.V."/>
        </authorList>
    </citation>
    <scope>NUCLEOTIDE SEQUENCE [LARGE SCALE GENOMIC DNA]</scope>
    <source>
        <strain evidence="9 10">68-887.2</strain>
    </source>
</reference>
<evidence type="ECO:0000256" key="5">
    <source>
        <dbReference type="ARBA" id="ARBA00023163"/>
    </source>
</evidence>
<dbReference type="Pfam" id="PF00172">
    <property type="entry name" value="Zn_clus"/>
    <property type="match status" value="1"/>
</dbReference>
<dbReference type="Pfam" id="PF04082">
    <property type="entry name" value="Fungal_trans"/>
    <property type="match status" value="1"/>
</dbReference>
<dbReference type="SMART" id="SM00066">
    <property type="entry name" value="GAL4"/>
    <property type="match status" value="1"/>
</dbReference>
<dbReference type="InterPro" id="IPR036864">
    <property type="entry name" value="Zn2-C6_fun-type_DNA-bd_sf"/>
</dbReference>
<dbReference type="GO" id="GO:0000976">
    <property type="term" value="F:transcription cis-regulatory region binding"/>
    <property type="evidence" value="ECO:0007669"/>
    <property type="project" value="TreeGrafter"/>
</dbReference>
<comment type="subcellular location">
    <subcellularLocation>
        <location evidence="1">Nucleus</location>
    </subcellularLocation>
</comment>
<dbReference type="InterPro" id="IPR051089">
    <property type="entry name" value="prtT"/>
</dbReference>
<organism evidence="9 10">
    <name type="scientific">Naematelia encephala</name>
    <dbReference type="NCBI Taxonomy" id="71784"/>
    <lineage>
        <taxon>Eukaryota</taxon>
        <taxon>Fungi</taxon>
        <taxon>Dikarya</taxon>
        <taxon>Basidiomycota</taxon>
        <taxon>Agaricomycotina</taxon>
        <taxon>Tremellomycetes</taxon>
        <taxon>Tremellales</taxon>
        <taxon>Naemateliaceae</taxon>
        <taxon>Naematelia</taxon>
    </lineage>
</organism>
<dbReference type="OrthoDB" id="3163292at2759"/>
<evidence type="ECO:0000259" key="8">
    <source>
        <dbReference type="PROSITE" id="PS50048"/>
    </source>
</evidence>
<dbReference type="PANTHER" id="PTHR31845">
    <property type="entry name" value="FINGER DOMAIN PROTEIN, PUTATIVE-RELATED"/>
    <property type="match status" value="1"/>
</dbReference>
<dbReference type="PROSITE" id="PS00463">
    <property type="entry name" value="ZN2_CY6_FUNGAL_1"/>
    <property type="match status" value="1"/>
</dbReference>
<comment type="caution">
    <text evidence="9">The sequence shown here is derived from an EMBL/GenBank/DDBJ whole genome shotgun (WGS) entry which is preliminary data.</text>
</comment>
<dbReference type="GO" id="GO:0008270">
    <property type="term" value="F:zinc ion binding"/>
    <property type="evidence" value="ECO:0007669"/>
    <property type="project" value="InterPro"/>
</dbReference>
<dbReference type="InterPro" id="IPR001138">
    <property type="entry name" value="Zn2Cys6_DnaBD"/>
</dbReference>
<dbReference type="PANTHER" id="PTHR31845:SF17">
    <property type="entry name" value="ZN(II)2CYS6 TRANSCRIPTION FACTOR (EUROFUNG)"/>
    <property type="match status" value="1"/>
</dbReference>
<name>A0A1Y2AQM0_9TREE</name>
<evidence type="ECO:0000313" key="10">
    <source>
        <dbReference type="Proteomes" id="UP000193986"/>
    </source>
</evidence>
<dbReference type="CDD" id="cd00067">
    <property type="entry name" value="GAL4"/>
    <property type="match status" value="1"/>
</dbReference>
<keyword evidence="10" id="KW-1185">Reference proteome</keyword>
<accession>A0A1Y2AQM0</accession>
<feature type="compositionally biased region" description="Polar residues" evidence="7">
    <location>
        <begin position="89"/>
        <end position="102"/>
    </location>
</feature>
<dbReference type="EMBL" id="MCFC01000063">
    <property type="protein sequence ID" value="ORY24878.1"/>
    <property type="molecule type" value="Genomic_DNA"/>
</dbReference>
<evidence type="ECO:0000256" key="4">
    <source>
        <dbReference type="ARBA" id="ARBA00023125"/>
    </source>
</evidence>
<dbReference type="GO" id="GO:0000981">
    <property type="term" value="F:DNA-binding transcription factor activity, RNA polymerase II-specific"/>
    <property type="evidence" value="ECO:0007669"/>
    <property type="project" value="InterPro"/>
</dbReference>
<dbReference type="STRING" id="71784.A0A1Y2AQM0"/>
<dbReference type="GO" id="GO:0006351">
    <property type="term" value="P:DNA-templated transcription"/>
    <property type="evidence" value="ECO:0007669"/>
    <property type="project" value="InterPro"/>
</dbReference>
<feature type="domain" description="Zn(2)-C6 fungal-type" evidence="8">
    <location>
        <begin position="4"/>
        <end position="39"/>
    </location>
</feature>
<gene>
    <name evidence="9" type="ORF">BCR39DRAFT_313078</name>
</gene>
<evidence type="ECO:0000256" key="2">
    <source>
        <dbReference type="ARBA" id="ARBA00022723"/>
    </source>
</evidence>
<keyword evidence="5" id="KW-0804">Transcription</keyword>
<dbReference type="InterPro" id="IPR007219">
    <property type="entry name" value="XnlR_reg_dom"/>
</dbReference>
<dbReference type="CDD" id="cd12148">
    <property type="entry name" value="fungal_TF_MHR"/>
    <property type="match status" value="1"/>
</dbReference>
<feature type="region of interest" description="Disordered" evidence="7">
    <location>
        <begin position="74"/>
        <end position="141"/>
    </location>
</feature>
<evidence type="ECO:0000256" key="1">
    <source>
        <dbReference type="ARBA" id="ARBA00004123"/>
    </source>
</evidence>
<evidence type="ECO:0000313" key="9">
    <source>
        <dbReference type="EMBL" id="ORY24878.1"/>
    </source>
</evidence>
<evidence type="ECO:0000256" key="3">
    <source>
        <dbReference type="ARBA" id="ARBA00023015"/>
    </source>
</evidence>
<keyword evidence="3" id="KW-0805">Transcription regulation</keyword>
<sequence length="326" mass="36946">MPVACRRCRQLKVKCLVPPDHREGQPCQRCVRASLDCVFENHQRGRKPGFRLTDRSRALSRLKSAYRVLHAQDTDSRDLLASPDPGPSSRRNSQQFHLQSSFRPPHSLGVSCQYTSIEPTDPLRPPAHASFLPTYSDMEPSHRSPSSLREFFASICGEVMGEPVEALDLYRQDPVACGYMSEEEARQLFEDFHERIGPAIELLDPLLHTHDWVRNRSQFLYTTIIAVALKFSHDPDIVLLGRCQALAQDQLLRTFVDGLSSVESAQALLLLTEYKEPEDKSMYLLVGLACRIGMDLGLGNTPTSGDERMNRNYTRTWLALFCADQR</sequence>
<evidence type="ECO:0000256" key="6">
    <source>
        <dbReference type="ARBA" id="ARBA00023242"/>
    </source>
</evidence>
<keyword evidence="2" id="KW-0479">Metal-binding</keyword>
<dbReference type="AlphaFoldDB" id="A0A1Y2AQM0"/>
<keyword evidence="4" id="KW-0238">DNA-binding</keyword>
<dbReference type="GO" id="GO:0005634">
    <property type="term" value="C:nucleus"/>
    <property type="evidence" value="ECO:0007669"/>
    <property type="project" value="UniProtKB-SubCell"/>
</dbReference>
<dbReference type="PROSITE" id="PS50048">
    <property type="entry name" value="ZN2_CY6_FUNGAL_2"/>
    <property type="match status" value="1"/>
</dbReference>
<dbReference type="Gene3D" id="4.10.240.10">
    <property type="entry name" value="Zn(2)-C6 fungal-type DNA-binding domain"/>
    <property type="match status" value="1"/>
</dbReference>
<proteinExistence type="predicted"/>